<dbReference type="PANTHER" id="PTHR20919">
    <property type="entry name" value="HOMOSERINE O-SUCCINYLTRANSFERASE"/>
    <property type="match status" value="1"/>
</dbReference>
<dbReference type="GO" id="GO:0008899">
    <property type="term" value="F:homoserine O-succinyltransferase activity"/>
    <property type="evidence" value="ECO:0007669"/>
    <property type="project" value="UniProtKB-EC"/>
</dbReference>
<feature type="active site" description="Acyl-thioester intermediate" evidence="7">
    <location>
        <position position="142"/>
    </location>
</feature>
<protein>
    <recommendedName>
        <fullName evidence="7">Homoserine O-acetyltransferase</fullName>
        <shortName evidence="7">HAT</shortName>
        <ecNumber evidence="7">2.3.1.31</ecNumber>
    </recommendedName>
    <alternativeName>
        <fullName evidence="7">Homoserine transacetylase</fullName>
        <shortName evidence="7">HTA</shortName>
    </alternativeName>
</protein>
<dbReference type="InterPro" id="IPR029062">
    <property type="entry name" value="Class_I_gatase-like"/>
</dbReference>
<evidence type="ECO:0000256" key="5">
    <source>
        <dbReference type="ARBA" id="ARBA00023315"/>
    </source>
</evidence>
<name>A0ABV3X5H8_9FIRM</name>
<comment type="caution">
    <text evidence="8">The sequence shown here is derived from an EMBL/GenBank/DDBJ whole genome shotgun (WGS) entry which is preliminary data.</text>
</comment>
<proteinExistence type="inferred from homology"/>
<dbReference type="InterPro" id="IPR033752">
    <property type="entry name" value="MetA_family"/>
</dbReference>
<evidence type="ECO:0000313" key="9">
    <source>
        <dbReference type="Proteomes" id="UP001559623"/>
    </source>
</evidence>
<feature type="active site" evidence="7">
    <location>
        <position position="238"/>
    </location>
</feature>
<feature type="binding site" evidence="7">
    <location>
        <position position="163"/>
    </location>
    <ligand>
        <name>substrate</name>
    </ligand>
</feature>
<dbReference type="SUPFAM" id="SSF52317">
    <property type="entry name" value="Class I glutamine amidotransferase-like"/>
    <property type="match status" value="1"/>
</dbReference>
<keyword evidence="3 7" id="KW-0808">Transferase</keyword>
<evidence type="ECO:0000256" key="7">
    <source>
        <dbReference type="HAMAP-Rule" id="MF_00295"/>
    </source>
</evidence>
<dbReference type="PIRSF" id="PIRSF000450">
    <property type="entry name" value="H_ser_succinyltr"/>
    <property type="match status" value="1"/>
</dbReference>
<dbReference type="Pfam" id="PF04204">
    <property type="entry name" value="HTS"/>
    <property type="match status" value="1"/>
</dbReference>
<feature type="active site" description="Proton acceptor" evidence="7">
    <location>
        <position position="236"/>
    </location>
</feature>
<dbReference type="Proteomes" id="UP001559623">
    <property type="component" value="Unassembled WGS sequence"/>
</dbReference>
<dbReference type="InterPro" id="IPR005697">
    <property type="entry name" value="HST_MetA"/>
</dbReference>
<feature type="binding site" evidence="7">
    <location>
        <position position="250"/>
    </location>
    <ligand>
        <name>substrate</name>
    </ligand>
</feature>
<keyword evidence="5 7" id="KW-0012">Acyltransferase</keyword>
<comment type="similarity">
    <text evidence="7">Belongs to the MetA family.</text>
</comment>
<dbReference type="PANTHER" id="PTHR20919:SF0">
    <property type="entry name" value="HOMOSERINE O-SUCCINYLTRANSFERASE"/>
    <property type="match status" value="1"/>
</dbReference>
<evidence type="ECO:0000256" key="3">
    <source>
        <dbReference type="ARBA" id="ARBA00022679"/>
    </source>
</evidence>
<keyword evidence="4 7" id="KW-0486">Methionine biosynthesis</keyword>
<dbReference type="RefSeq" id="WP_368847191.1">
    <property type="nucleotide sequence ID" value="NZ_CP194411.1"/>
</dbReference>
<organism evidence="8 9">
    <name type="scientific">Selenomonas sputigena</name>
    <dbReference type="NCBI Taxonomy" id="69823"/>
    <lineage>
        <taxon>Bacteria</taxon>
        <taxon>Bacillati</taxon>
        <taxon>Bacillota</taxon>
        <taxon>Negativicutes</taxon>
        <taxon>Selenomonadales</taxon>
        <taxon>Selenomonadaceae</taxon>
        <taxon>Selenomonas</taxon>
    </lineage>
</organism>
<keyword evidence="2 7" id="KW-0028">Amino-acid biosynthesis</keyword>
<comment type="subcellular location">
    <subcellularLocation>
        <location evidence="7">Cytoplasm</location>
    </subcellularLocation>
</comment>
<evidence type="ECO:0000256" key="1">
    <source>
        <dbReference type="ARBA" id="ARBA00022490"/>
    </source>
</evidence>
<comment type="caution">
    <text evidence="7">Lacks conserved residue(s) required for the propagation of feature annotation.</text>
</comment>
<dbReference type="EMBL" id="JARVLH010000004">
    <property type="protein sequence ID" value="MEX5285459.1"/>
    <property type="molecule type" value="Genomic_DNA"/>
</dbReference>
<dbReference type="Gene3D" id="3.40.50.880">
    <property type="match status" value="1"/>
</dbReference>
<gene>
    <name evidence="8" type="primary">metA</name>
    <name evidence="7" type="synonym">metAA</name>
    <name evidence="8" type="ORF">QCO44_07395</name>
</gene>
<feature type="site" description="Important for acyl-CoA specificity" evidence="7">
    <location>
        <position position="111"/>
    </location>
</feature>
<accession>A0ABV3X5H8</accession>
<comment type="pathway">
    <text evidence="7">Amino-acid biosynthesis; L-methionine biosynthesis via de novo pathway; O-acetyl-L-homoserine from L-homoserine: step 1/1.</text>
</comment>
<sequence length="311" mass="36267">MPIKIPNNLPASQVLEEENIFVMDADRAYGQDIRPLRLLILNLMPNKSVTETQLLRLLGNTPLQVEVDFIYTESYVPQHTSQDYLTEFYGTFAEVRHKKYDGFLITGAPVEHMAFEEVAYWDEVAEIMEWSKKHCYSTFHICWGAQAGLYYHYGIRKHPTGTKVFGVYRHHLCVEHERLFRGFDDEFYVPHSRHTEVHREEIEGVPELTLLAEAEGRAGVYAIANLAKRQFFITGHAEYDPLSLKQEYDRDVAAGLPIEIPQNYYPDDDPSRMPVVRWRSVANLLFANWLNYYVYQETPYELDGLYRVGDD</sequence>
<keyword evidence="9" id="KW-1185">Reference proteome</keyword>
<evidence type="ECO:0000256" key="2">
    <source>
        <dbReference type="ARBA" id="ARBA00022605"/>
    </source>
</evidence>
<evidence type="ECO:0000313" key="8">
    <source>
        <dbReference type="EMBL" id="MEX5285459.1"/>
    </source>
</evidence>
<dbReference type="CDD" id="cd03131">
    <property type="entry name" value="GATase1_HTS"/>
    <property type="match status" value="1"/>
</dbReference>
<dbReference type="EC" id="2.3.1.31" evidence="7"/>
<dbReference type="NCBIfam" id="TIGR01001">
    <property type="entry name" value="metA"/>
    <property type="match status" value="1"/>
</dbReference>
<keyword evidence="1 7" id="KW-0963">Cytoplasm</keyword>
<comment type="function">
    <text evidence="7">Transfers an acetyl group from acetyl-CoA to L-homoserine, forming acetyl-L-homoserine.</text>
</comment>
<comment type="catalytic activity">
    <reaction evidence="6 7">
        <text>L-homoserine + acetyl-CoA = O-acetyl-L-homoserine + CoA</text>
        <dbReference type="Rhea" id="RHEA:13701"/>
        <dbReference type="ChEBI" id="CHEBI:57287"/>
        <dbReference type="ChEBI" id="CHEBI:57288"/>
        <dbReference type="ChEBI" id="CHEBI:57476"/>
        <dbReference type="ChEBI" id="CHEBI:57716"/>
        <dbReference type="EC" id="2.3.1.31"/>
    </reaction>
</comment>
<evidence type="ECO:0000256" key="6">
    <source>
        <dbReference type="ARBA" id="ARBA00049043"/>
    </source>
</evidence>
<reference evidence="8 9" key="1">
    <citation type="submission" date="2023-04" db="EMBL/GenBank/DDBJ databases">
        <title>Genome Sequence of Selenomonas sputigena ATCC 33150.</title>
        <authorList>
            <person name="Miller D.P."/>
            <person name="Anvari S."/>
            <person name="Polson S.W."/>
            <person name="Macdonald M."/>
            <person name="Mcdowell J.V."/>
        </authorList>
    </citation>
    <scope>NUCLEOTIDE SEQUENCE [LARGE SCALE GENOMIC DNA]</scope>
    <source>
        <strain evidence="8 9">ATCC 33150</strain>
    </source>
</reference>
<feature type="site" description="Important for substrate specificity" evidence="7">
    <location>
        <position position="192"/>
    </location>
</feature>
<dbReference type="HAMAP" id="MF_00295">
    <property type="entry name" value="MetA_acyltransf"/>
    <property type="match status" value="1"/>
</dbReference>
<feature type="binding site" evidence="7">
    <location>
        <position position="192"/>
    </location>
    <ligand>
        <name>substrate</name>
    </ligand>
</feature>
<evidence type="ECO:0000256" key="4">
    <source>
        <dbReference type="ARBA" id="ARBA00023167"/>
    </source>
</evidence>